<dbReference type="EMBL" id="DVOL01000015">
    <property type="protein sequence ID" value="HIV10325.1"/>
    <property type="molecule type" value="Genomic_DNA"/>
</dbReference>
<accession>A0A9D1NQN2</accession>
<evidence type="ECO:0000313" key="2">
    <source>
        <dbReference type="Proteomes" id="UP000823960"/>
    </source>
</evidence>
<proteinExistence type="predicted"/>
<dbReference type="AlphaFoldDB" id="A0A9D1NQN2"/>
<name>A0A9D1NQN2_9FIRM</name>
<evidence type="ECO:0008006" key="3">
    <source>
        <dbReference type="Google" id="ProtNLM"/>
    </source>
</evidence>
<gene>
    <name evidence="1" type="ORF">IAD28_01320</name>
</gene>
<protein>
    <recommendedName>
        <fullName evidence="3">GH26 domain-containing protein</fullName>
    </recommendedName>
</protein>
<comment type="caution">
    <text evidence="1">The sequence shown here is derived from an EMBL/GenBank/DDBJ whole genome shotgun (WGS) entry which is preliminary data.</text>
</comment>
<dbReference type="InterPro" id="IPR017853">
    <property type="entry name" value="GH"/>
</dbReference>
<organism evidence="1 2">
    <name type="scientific">Candidatus Faeciplasma avium</name>
    <dbReference type="NCBI Taxonomy" id="2840798"/>
    <lineage>
        <taxon>Bacteria</taxon>
        <taxon>Bacillati</taxon>
        <taxon>Bacillota</taxon>
        <taxon>Clostridia</taxon>
        <taxon>Eubacteriales</taxon>
        <taxon>Oscillospiraceae</taxon>
        <taxon>Oscillospiraceae incertae sedis</taxon>
        <taxon>Candidatus Faeciplasma</taxon>
    </lineage>
</organism>
<dbReference type="Gene3D" id="3.20.20.80">
    <property type="entry name" value="Glycosidases"/>
    <property type="match status" value="1"/>
</dbReference>
<sequence>MSRFGEKIYLAHLGKAPCALDLGDGSERGEYVNQDYILNKLGRPHRAINLMYCYYPLDEGWPLRASVAFPAKDITNAWGYPYDDYFTYRGGLEGKKDDPVFEQMRDIRRHGQDVILTLTIDPRLSDDHLIAIAKDLLPFGRIMVRINHEATGNWFSFNKRASYKEVADFFTRFARIIHEYAPNARTILCAGTTGEDGESPEKIGMEELFLEAARETDIWSIDKYMSLHWGWPHDVAVKGGGSFSSNGAKPIYDTCRSTYERYKEITGQDKPMVMSEHNADGDVNGPYDQCLMLRRFCEMVEGNKDTWLDGFTLYQFRDRGRLGLEWEDPNNPEVGIELPLLKEYKRILHSDWFKPPIELGSEASLPVRTRWGGSEDSDGIALPVQLEADPVYCELFFDEDDDSNLMIEFAGRWFYKSPGCRYIDLMPAFFENRLTGPKQLSLSIFCPPASGENAPGETNYFYELKKLPKIRIDYEPCIPFTI</sequence>
<reference evidence="1" key="1">
    <citation type="submission" date="2020-10" db="EMBL/GenBank/DDBJ databases">
        <authorList>
            <person name="Gilroy R."/>
        </authorList>
    </citation>
    <scope>NUCLEOTIDE SEQUENCE</scope>
    <source>
        <strain evidence="1">1370</strain>
    </source>
</reference>
<reference evidence="1" key="2">
    <citation type="journal article" date="2021" name="PeerJ">
        <title>Extensive microbial diversity within the chicken gut microbiome revealed by metagenomics and culture.</title>
        <authorList>
            <person name="Gilroy R."/>
            <person name="Ravi A."/>
            <person name="Getino M."/>
            <person name="Pursley I."/>
            <person name="Horton D.L."/>
            <person name="Alikhan N.F."/>
            <person name="Baker D."/>
            <person name="Gharbi K."/>
            <person name="Hall N."/>
            <person name="Watson M."/>
            <person name="Adriaenssens E.M."/>
            <person name="Foster-Nyarko E."/>
            <person name="Jarju S."/>
            <person name="Secka A."/>
            <person name="Antonio M."/>
            <person name="Oren A."/>
            <person name="Chaudhuri R.R."/>
            <person name="La Ragione R."/>
            <person name="Hildebrand F."/>
            <person name="Pallen M.J."/>
        </authorList>
    </citation>
    <scope>NUCLEOTIDE SEQUENCE</scope>
    <source>
        <strain evidence="1">1370</strain>
    </source>
</reference>
<dbReference type="SUPFAM" id="SSF51445">
    <property type="entry name" value="(Trans)glycosidases"/>
    <property type="match status" value="1"/>
</dbReference>
<dbReference type="Proteomes" id="UP000823960">
    <property type="component" value="Unassembled WGS sequence"/>
</dbReference>
<evidence type="ECO:0000313" key="1">
    <source>
        <dbReference type="EMBL" id="HIV10325.1"/>
    </source>
</evidence>